<evidence type="ECO:0000256" key="1">
    <source>
        <dbReference type="SAM" id="MobiDB-lite"/>
    </source>
</evidence>
<evidence type="ECO:0000313" key="4">
    <source>
        <dbReference type="EMBL" id="KAE9284253.1"/>
    </source>
</evidence>
<comment type="caution">
    <text evidence="2">The sequence shown here is derived from an EMBL/GenBank/DDBJ whole genome shotgun (WGS) entry which is preliminary data.</text>
</comment>
<dbReference type="OrthoDB" id="93625at2759"/>
<feature type="region of interest" description="Disordered" evidence="1">
    <location>
        <begin position="1"/>
        <end position="37"/>
    </location>
</feature>
<dbReference type="Proteomes" id="UP000435112">
    <property type="component" value="Unassembled WGS sequence"/>
</dbReference>
<name>A0A6A3HMU3_9STRA</name>
<gene>
    <name evidence="3" type="ORF">PR001_g25781</name>
    <name evidence="2" type="ORF">PR002_g26900</name>
    <name evidence="4" type="ORF">PR003_g26899</name>
</gene>
<dbReference type="EMBL" id="QXFU01004018">
    <property type="protein sequence ID" value="KAE8971210.1"/>
    <property type="molecule type" value="Genomic_DNA"/>
</dbReference>
<evidence type="ECO:0000313" key="7">
    <source>
        <dbReference type="Proteomes" id="UP000435112"/>
    </source>
</evidence>
<protein>
    <submittedName>
        <fullName evidence="2">Uncharacterized protein</fullName>
    </submittedName>
</protein>
<dbReference type="Proteomes" id="UP000434957">
    <property type="component" value="Unassembled WGS sequence"/>
</dbReference>
<dbReference type="EMBL" id="QXFT01003602">
    <property type="protein sequence ID" value="KAE9284253.1"/>
    <property type="molecule type" value="Genomic_DNA"/>
</dbReference>
<reference evidence="5 7" key="1">
    <citation type="submission" date="2018-09" db="EMBL/GenBank/DDBJ databases">
        <title>Genomic investigation of the strawberry pathogen Phytophthora fragariae indicates pathogenicity is determined by transcriptional variation in three key races.</title>
        <authorList>
            <person name="Adams T.M."/>
            <person name="Armitage A.D."/>
            <person name="Sobczyk M.K."/>
            <person name="Bates H.J."/>
            <person name="Dunwell J.M."/>
            <person name="Nellist C.F."/>
            <person name="Harrison R.J."/>
        </authorList>
    </citation>
    <scope>NUCLEOTIDE SEQUENCE [LARGE SCALE GENOMIC DNA]</scope>
    <source>
        <strain evidence="3 5">SCRP249</strain>
        <strain evidence="2 7">SCRP324</strain>
        <strain evidence="4 6">SCRP333</strain>
    </source>
</reference>
<evidence type="ECO:0000313" key="2">
    <source>
        <dbReference type="EMBL" id="KAE8971210.1"/>
    </source>
</evidence>
<sequence length="531" mass="59907">MSSHTPALGVYQPTIRRKPKRFKKDGTPYKPRKGWGPYRSVPNERAVEFNLQLDVQTLQQEVHNMTALRDILRATALLQRHSPEGSLLHLVKEYLQVFRSGAALNDSGRYQDQRTFMFSVVDPEVDVGNGLRGSEYMMYQMDMYSTLIRWIRITMRSYDIIHADDSVVIKATSTLRFQVVRATIERVFPHIMNNQWLVSHLVGKEAEPTITMSFYFDAEGKCSKFEADMDFVGAFASIVKDPMVVEMLFRNALIADNCQLGLIDEPEQSEFEEKPVAFDGITYLDQDMNGLKSESRVVLSEAELDFQKSCVPIVEEYYLAFANGHLADGSAPHALQRDFLLHRFVSNTTYANVTTSKTVEDRWMSLSECFVVLGFHQKAVASVEYHRHVGTCVITSSARYTLRITPATIVSVFPHLLACPQLCDALVGEVLAVPSQICFAVEIDTGRIGRIEERMDFATAMSKIVANRQELQFVLSQAKLVLDGVSCRIKKERSTPSTDNGADCPYFPATVTKSSKVLPHTRTMHIADILT</sequence>
<proteinExistence type="predicted"/>
<keyword evidence="6" id="KW-1185">Reference proteome</keyword>
<dbReference type="AlphaFoldDB" id="A0A6A3HMU3"/>
<dbReference type="EMBL" id="QXFV01003622">
    <property type="protein sequence ID" value="KAE8975179.1"/>
    <property type="molecule type" value="Genomic_DNA"/>
</dbReference>
<evidence type="ECO:0000313" key="6">
    <source>
        <dbReference type="Proteomes" id="UP000434957"/>
    </source>
</evidence>
<dbReference type="Proteomes" id="UP000429607">
    <property type="component" value="Unassembled WGS sequence"/>
</dbReference>
<accession>A0A6A3HMU3</accession>
<evidence type="ECO:0000313" key="3">
    <source>
        <dbReference type="EMBL" id="KAE8975179.1"/>
    </source>
</evidence>
<organism evidence="2 7">
    <name type="scientific">Phytophthora rubi</name>
    <dbReference type="NCBI Taxonomy" id="129364"/>
    <lineage>
        <taxon>Eukaryota</taxon>
        <taxon>Sar</taxon>
        <taxon>Stramenopiles</taxon>
        <taxon>Oomycota</taxon>
        <taxon>Peronosporomycetes</taxon>
        <taxon>Peronosporales</taxon>
        <taxon>Peronosporaceae</taxon>
        <taxon>Phytophthora</taxon>
    </lineage>
</organism>
<evidence type="ECO:0000313" key="5">
    <source>
        <dbReference type="Proteomes" id="UP000429607"/>
    </source>
</evidence>